<dbReference type="SMART" id="SM00173">
    <property type="entry name" value="RAS"/>
    <property type="match status" value="1"/>
</dbReference>
<dbReference type="RefSeq" id="XP_033785753.1">
    <property type="nucleotide sequence ID" value="XM_033929862.1"/>
</dbReference>
<accession>A0A6P8QEM8</accession>
<evidence type="ECO:0000256" key="2">
    <source>
        <dbReference type="ARBA" id="ARBA00023134"/>
    </source>
</evidence>
<keyword evidence="3" id="KW-1185">Reference proteome</keyword>
<dbReference type="Proteomes" id="UP000515159">
    <property type="component" value="Chromosome 2"/>
</dbReference>
<evidence type="ECO:0000256" key="1">
    <source>
        <dbReference type="ARBA" id="ARBA00022741"/>
    </source>
</evidence>
<dbReference type="AlphaFoldDB" id="A0A6P8QEM8"/>
<dbReference type="InterPro" id="IPR050209">
    <property type="entry name" value="Rab_GTPases_membrane_traffic"/>
</dbReference>
<dbReference type="GeneID" id="117353668"/>
<gene>
    <name evidence="4" type="primary">IFT27</name>
</gene>
<dbReference type="InterPro" id="IPR001806">
    <property type="entry name" value="Small_GTPase"/>
</dbReference>
<dbReference type="Pfam" id="PF00071">
    <property type="entry name" value="Ras"/>
    <property type="match status" value="1"/>
</dbReference>
<proteinExistence type="predicted"/>
<reference evidence="4" key="1">
    <citation type="submission" date="2025-08" db="UniProtKB">
        <authorList>
            <consortium name="RefSeq"/>
        </authorList>
    </citation>
    <scope>IDENTIFICATION</scope>
</reference>
<keyword evidence="1" id="KW-0547">Nucleotide-binding</keyword>
<dbReference type="SUPFAM" id="SSF52540">
    <property type="entry name" value="P-loop containing nucleoside triphosphate hydrolases"/>
    <property type="match status" value="1"/>
</dbReference>
<evidence type="ECO:0000313" key="4">
    <source>
        <dbReference type="RefSeq" id="XP_033785753.1"/>
    </source>
</evidence>
<dbReference type="InterPro" id="IPR027417">
    <property type="entry name" value="P-loop_NTPase"/>
</dbReference>
<keyword evidence="2" id="KW-0342">GTP-binding</keyword>
<dbReference type="SMART" id="SM00175">
    <property type="entry name" value="RAB"/>
    <property type="match status" value="1"/>
</dbReference>
<sequence>MVKLTAKFILAGDATVGKSTLAQLFRSDGAHFQKNYAMELLIYDSSGKEIFYEIMEKLWEQPSVLCLVYDVSNEQSFNSCAKWLQRVRARTLCSHLPGVLVGNKTDLVGRRTVEQKQAQEWAAQNDLEYFETSAKEMENFEVPFRSLAKSFHHLYQEKVETIHSVV</sequence>
<dbReference type="GO" id="GO:0005525">
    <property type="term" value="F:GTP binding"/>
    <property type="evidence" value="ECO:0007669"/>
    <property type="project" value="UniProtKB-KW"/>
</dbReference>
<dbReference type="PANTHER" id="PTHR47979">
    <property type="entry name" value="DRAB11-RELATED"/>
    <property type="match status" value="1"/>
</dbReference>
<dbReference type="SMART" id="SM00174">
    <property type="entry name" value="RHO"/>
    <property type="match status" value="1"/>
</dbReference>
<name>A0A6P8QEM8_GEOSA</name>
<dbReference type="PRINTS" id="PR00449">
    <property type="entry name" value="RASTRNSFRMNG"/>
</dbReference>
<dbReference type="GO" id="GO:0003924">
    <property type="term" value="F:GTPase activity"/>
    <property type="evidence" value="ECO:0007669"/>
    <property type="project" value="InterPro"/>
</dbReference>
<protein>
    <submittedName>
        <fullName evidence="4">Intraflagellar transport protein 27 homolog isoform X2</fullName>
    </submittedName>
</protein>
<dbReference type="PROSITE" id="PS51419">
    <property type="entry name" value="RAB"/>
    <property type="match status" value="1"/>
</dbReference>
<evidence type="ECO:0000313" key="3">
    <source>
        <dbReference type="Proteomes" id="UP000515159"/>
    </source>
</evidence>
<dbReference type="Gene3D" id="3.40.50.300">
    <property type="entry name" value="P-loop containing nucleotide triphosphate hydrolases"/>
    <property type="match status" value="1"/>
</dbReference>
<organism evidence="3 4">
    <name type="scientific">Geotrypetes seraphini</name>
    <name type="common">Gaboon caecilian</name>
    <name type="synonym">Caecilia seraphini</name>
    <dbReference type="NCBI Taxonomy" id="260995"/>
    <lineage>
        <taxon>Eukaryota</taxon>
        <taxon>Metazoa</taxon>
        <taxon>Chordata</taxon>
        <taxon>Craniata</taxon>
        <taxon>Vertebrata</taxon>
        <taxon>Euteleostomi</taxon>
        <taxon>Amphibia</taxon>
        <taxon>Gymnophiona</taxon>
        <taxon>Geotrypetes</taxon>
    </lineage>
</organism>
<dbReference type="CTD" id="11020"/>